<keyword evidence="3" id="KW-1185">Reference proteome</keyword>
<accession>D7KBS2</accession>
<dbReference type="STRING" id="81972.D7KBS2"/>
<dbReference type="HOGENOM" id="CLU_017452_0_1_1"/>
<dbReference type="InterPro" id="IPR036627">
    <property type="entry name" value="CobW-likC_sf"/>
</dbReference>
<evidence type="ECO:0000313" key="3">
    <source>
        <dbReference type="Proteomes" id="UP000008694"/>
    </source>
</evidence>
<dbReference type="Proteomes" id="UP000008694">
    <property type="component" value="Unassembled WGS sequence"/>
</dbReference>
<sequence>MLKEAERVKMEDDEKPQMAIQIQPDVSVGKILSSSDTVSVGVSVITGYLGAGKSPLVNYILNGKHGKRIAVILNEYGEEIGVERAMINQGEEGAIFEEWVELANGCLLHSCSDKRQTIRFCFLKCRLDHILLKTTGLVNPAPLASILWLDDQLESEVKLDCIVTRRDSSSFPKAFNQIAFADTIIMNKVDLISQEESDELEKEIHSINSLANVIRSVRCQVDLSNILNCQAYDSTHVSRLESLLEANKSLTTTDLHDSGVRTLCISEPQPINLDKVRLWLEEILWDKKSEMLQGGVEHSKLRPAAHEEIYEIVPARKWSEEENRIQQNRDKLDEEVLRSGLRDCRP</sequence>
<reference evidence="3" key="1">
    <citation type="journal article" date="2011" name="Nat. Genet.">
        <title>The Arabidopsis lyrata genome sequence and the basis of rapid genome size change.</title>
        <authorList>
            <person name="Hu T.T."/>
            <person name="Pattyn P."/>
            <person name="Bakker E.G."/>
            <person name="Cao J."/>
            <person name="Cheng J.-F."/>
            <person name="Clark R.M."/>
            <person name="Fahlgren N."/>
            <person name="Fawcett J.A."/>
            <person name="Grimwood J."/>
            <person name="Gundlach H."/>
            <person name="Haberer G."/>
            <person name="Hollister J.D."/>
            <person name="Ossowski S."/>
            <person name="Ottilar R.P."/>
            <person name="Salamov A.A."/>
            <person name="Schneeberger K."/>
            <person name="Spannagl M."/>
            <person name="Wang X."/>
            <person name="Yang L."/>
            <person name="Nasrallah M.E."/>
            <person name="Bergelson J."/>
            <person name="Carrington J.C."/>
            <person name="Gaut B.S."/>
            <person name="Schmutz J."/>
            <person name="Mayer K.F.X."/>
            <person name="Van de Peer Y."/>
            <person name="Grigoriev I.V."/>
            <person name="Nordborg M."/>
            <person name="Weigel D."/>
            <person name="Guo Y.-L."/>
        </authorList>
    </citation>
    <scope>NUCLEOTIDE SEQUENCE [LARGE SCALE GENOMIC DNA]</scope>
    <source>
        <strain evidence="3">cv. MN47</strain>
    </source>
</reference>
<organism evidence="3">
    <name type="scientific">Arabidopsis lyrata subsp. lyrata</name>
    <name type="common">Lyre-leaved rock-cress</name>
    <dbReference type="NCBI Taxonomy" id="81972"/>
    <lineage>
        <taxon>Eukaryota</taxon>
        <taxon>Viridiplantae</taxon>
        <taxon>Streptophyta</taxon>
        <taxon>Embryophyta</taxon>
        <taxon>Tracheophyta</taxon>
        <taxon>Spermatophyta</taxon>
        <taxon>Magnoliopsida</taxon>
        <taxon>eudicotyledons</taxon>
        <taxon>Gunneridae</taxon>
        <taxon>Pentapetalae</taxon>
        <taxon>rosids</taxon>
        <taxon>malvids</taxon>
        <taxon>Brassicales</taxon>
        <taxon>Brassicaceae</taxon>
        <taxon>Camelineae</taxon>
        <taxon>Arabidopsis</taxon>
    </lineage>
</organism>
<gene>
    <name evidence="2" type="ORF">ARALYDRAFT_472963</name>
</gene>
<dbReference type="GO" id="GO:0005737">
    <property type="term" value="C:cytoplasm"/>
    <property type="evidence" value="ECO:0007669"/>
    <property type="project" value="TreeGrafter"/>
</dbReference>
<dbReference type="Gene3D" id="3.30.1220.10">
    <property type="entry name" value="CobW-like, C-terminal domain"/>
    <property type="match status" value="1"/>
</dbReference>
<dbReference type="Gramene" id="fgenesh2_kg.1__2917__AT1G26520.1">
    <property type="protein sequence ID" value="fgenesh2_kg.1__2917__AT1G26520.1"/>
    <property type="gene ID" value="fgenesh2_kg.1__2917__AT1G26520.1"/>
</dbReference>
<evidence type="ECO:0000313" key="2">
    <source>
        <dbReference type="EMBL" id="EFH69739.1"/>
    </source>
</evidence>
<dbReference type="Gene3D" id="3.40.50.300">
    <property type="entry name" value="P-loop containing nucleotide triphosphate hydrolases"/>
    <property type="match status" value="1"/>
</dbReference>
<protein>
    <recommendedName>
        <fullName evidence="1">CobW/HypB/UreG nucleotide-binding domain-containing protein</fullName>
    </recommendedName>
</protein>
<dbReference type="InterPro" id="IPR027417">
    <property type="entry name" value="P-loop_NTPase"/>
</dbReference>
<dbReference type="SUPFAM" id="SSF52540">
    <property type="entry name" value="P-loop containing nucleoside triphosphate hydrolases"/>
    <property type="match status" value="1"/>
</dbReference>
<feature type="domain" description="CobW/HypB/UreG nucleotide-binding" evidence="1">
    <location>
        <begin position="42"/>
        <end position="214"/>
    </location>
</feature>
<dbReference type="Pfam" id="PF02492">
    <property type="entry name" value="cobW"/>
    <property type="match status" value="1"/>
</dbReference>
<evidence type="ECO:0000259" key="1">
    <source>
        <dbReference type="Pfam" id="PF02492"/>
    </source>
</evidence>
<name>D7KBS2_ARALL</name>
<dbReference type="EMBL" id="GL348713">
    <property type="protein sequence ID" value="EFH69739.1"/>
    <property type="molecule type" value="Genomic_DNA"/>
</dbReference>
<dbReference type="CDD" id="cd03112">
    <property type="entry name" value="CobW-like"/>
    <property type="match status" value="1"/>
</dbReference>
<dbReference type="PANTHER" id="PTHR13748:SF31">
    <property type="entry name" value="ZINC-REGULATED GTPASE METALLOPROTEIN ACTIVATOR 1A-RELATED"/>
    <property type="match status" value="1"/>
</dbReference>
<dbReference type="PANTHER" id="PTHR13748">
    <property type="entry name" value="COBW-RELATED"/>
    <property type="match status" value="1"/>
</dbReference>
<dbReference type="InterPro" id="IPR051316">
    <property type="entry name" value="Zinc-reg_GTPase_activator"/>
</dbReference>
<dbReference type="InterPro" id="IPR003495">
    <property type="entry name" value="CobW/HypB/UreG_nucleotide-bd"/>
</dbReference>
<dbReference type="AlphaFoldDB" id="D7KBS2"/>
<proteinExistence type="predicted"/>
<dbReference type="eggNOG" id="KOG2743">
    <property type="taxonomic scope" value="Eukaryota"/>
</dbReference>